<feature type="transmembrane region" description="Helical" evidence="9">
    <location>
        <begin position="257"/>
        <end position="280"/>
    </location>
</feature>
<evidence type="ECO:0000256" key="1">
    <source>
        <dbReference type="ARBA" id="ARBA00004429"/>
    </source>
</evidence>
<protein>
    <recommendedName>
        <fullName evidence="9">Transport permease protein</fullName>
    </recommendedName>
</protein>
<comment type="similarity">
    <text evidence="2 9">Belongs to the ABC-2 integral membrane protein family.</text>
</comment>
<evidence type="ECO:0000313" key="11">
    <source>
        <dbReference type="EMBL" id="CCH70159.1"/>
    </source>
</evidence>
<keyword evidence="4 9" id="KW-1003">Cell membrane</keyword>
<comment type="subcellular location">
    <subcellularLocation>
        <location evidence="1">Cell inner membrane</location>
        <topology evidence="1">Multi-pass membrane protein</topology>
    </subcellularLocation>
    <subcellularLocation>
        <location evidence="9">Cell membrane</location>
        <topology evidence="9">Multi-pass membrane protein</topology>
    </subcellularLocation>
</comment>
<evidence type="ECO:0000256" key="6">
    <source>
        <dbReference type="ARBA" id="ARBA00022692"/>
    </source>
</evidence>
<dbReference type="HOGENOM" id="CLU_060703_3_0_11"/>
<feature type="transmembrane region" description="Helical" evidence="9">
    <location>
        <begin position="177"/>
        <end position="196"/>
    </location>
</feature>
<reference evidence="11 12" key="1">
    <citation type="journal article" date="2013" name="ISME J.">
        <title>A metabolic model for members of the genus Tetrasphaera involved in enhanced biological phosphorus removal.</title>
        <authorList>
            <person name="Kristiansen R."/>
            <person name="Nguyen H.T.T."/>
            <person name="Saunders A.M."/>
            <person name="Nielsen J.L."/>
            <person name="Wimmer R."/>
            <person name="Le V.Q."/>
            <person name="McIlroy S.J."/>
            <person name="Petrovski S."/>
            <person name="Seviour R.J."/>
            <person name="Calteau A."/>
            <person name="Nielsen K.L."/>
            <person name="Nielsen P.H."/>
        </authorList>
    </citation>
    <scope>NUCLEOTIDE SEQUENCE [LARGE SCALE GENOMIC DNA]</scope>
    <source>
        <strain evidence="11 12">Lp2</strain>
    </source>
</reference>
<dbReference type="Proteomes" id="UP000013167">
    <property type="component" value="Unassembled WGS sequence"/>
</dbReference>
<evidence type="ECO:0000256" key="4">
    <source>
        <dbReference type="ARBA" id="ARBA00022475"/>
    </source>
</evidence>
<dbReference type="PANTHER" id="PTHR30413">
    <property type="entry name" value="INNER MEMBRANE TRANSPORT PERMEASE"/>
    <property type="match status" value="1"/>
</dbReference>
<dbReference type="PROSITE" id="PS51012">
    <property type="entry name" value="ABC_TM2"/>
    <property type="match status" value="1"/>
</dbReference>
<dbReference type="GO" id="GO:0140359">
    <property type="term" value="F:ABC-type transporter activity"/>
    <property type="evidence" value="ECO:0007669"/>
    <property type="project" value="InterPro"/>
</dbReference>
<evidence type="ECO:0000259" key="10">
    <source>
        <dbReference type="PROSITE" id="PS51012"/>
    </source>
</evidence>
<gene>
    <name evidence="11" type="ORF">BN10_520060</name>
</gene>
<comment type="caution">
    <text evidence="11">The sequence shown here is derived from an EMBL/GenBank/DDBJ whole genome shotgun (WGS) entry which is preliminary data.</text>
</comment>
<proteinExistence type="inferred from homology"/>
<evidence type="ECO:0000256" key="5">
    <source>
        <dbReference type="ARBA" id="ARBA00022519"/>
    </source>
</evidence>
<evidence type="ECO:0000256" key="3">
    <source>
        <dbReference type="ARBA" id="ARBA00022448"/>
    </source>
</evidence>
<feature type="domain" description="ABC transmembrane type-2" evidence="10">
    <location>
        <begin position="35"/>
        <end position="283"/>
    </location>
</feature>
<feature type="transmembrane region" description="Helical" evidence="9">
    <location>
        <begin position="65"/>
        <end position="98"/>
    </location>
</feature>
<feature type="transmembrane region" description="Helical" evidence="9">
    <location>
        <begin position="110"/>
        <end position="133"/>
    </location>
</feature>
<dbReference type="Pfam" id="PF01061">
    <property type="entry name" value="ABC2_membrane"/>
    <property type="match status" value="1"/>
</dbReference>
<keyword evidence="3 9" id="KW-0813">Transport</keyword>
<keyword evidence="7 9" id="KW-1133">Transmembrane helix</keyword>
<dbReference type="AlphaFoldDB" id="N0E4Y6"/>
<dbReference type="eggNOG" id="COG1682">
    <property type="taxonomic scope" value="Bacteria"/>
</dbReference>
<evidence type="ECO:0000256" key="9">
    <source>
        <dbReference type="RuleBase" id="RU361157"/>
    </source>
</evidence>
<dbReference type="InterPro" id="IPR047817">
    <property type="entry name" value="ABC2_TM_bact-type"/>
</dbReference>
<evidence type="ECO:0000256" key="2">
    <source>
        <dbReference type="ARBA" id="ARBA00007783"/>
    </source>
</evidence>
<dbReference type="RefSeq" id="WP_010850013.1">
    <property type="nucleotide sequence ID" value="NZ_HF570956.1"/>
</dbReference>
<dbReference type="GO" id="GO:0015920">
    <property type="term" value="P:lipopolysaccharide transport"/>
    <property type="evidence" value="ECO:0007669"/>
    <property type="project" value="TreeGrafter"/>
</dbReference>
<dbReference type="InterPro" id="IPR013525">
    <property type="entry name" value="ABC2_TM"/>
</dbReference>
<accession>N0E4Y6</accession>
<keyword evidence="6 9" id="KW-0812">Transmembrane</keyword>
<sequence length="291" mass="31890">MGVTRPSGTQSRLRTELIGQLIRKDLKVKYQGSTLGFLWSLANPLLILVVYTFVFAVVFKSAVPYFGLFLMSGMLIWNFFTMGVSGATTSILANAGLVKKVPFAHESLPLASIGFAGVQVALQYIVLVVALFVVGMPPLRPELLLIIPALIVVLAATIGLGLFTAASTVRLRDTQHLVEVALFAWMWMTPIIYPATLVHTQVNNHVIEWLYYLNPMAGPVIAMQRALYGVVRYPDNQAARDSGQVGQLLLPSADNLYYVQALGMSAITAAIFLAAGIWLFRRRSADFAEEL</sequence>
<dbReference type="EMBL" id="CAIZ01000122">
    <property type="protein sequence ID" value="CCH70159.1"/>
    <property type="molecule type" value="Genomic_DNA"/>
</dbReference>
<organism evidence="11 12">
    <name type="scientific">Phycicoccus elongatus Lp2</name>
    <dbReference type="NCBI Taxonomy" id="1193181"/>
    <lineage>
        <taxon>Bacteria</taxon>
        <taxon>Bacillati</taxon>
        <taxon>Actinomycetota</taxon>
        <taxon>Actinomycetes</taxon>
        <taxon>Micrococcales</taxon>
        <taxon>Intrasporangiaceae</taxon>
        <taxon>Phycicoccus</taxon>
    </lineage>
</organism>
<evidence type="ECO:0000256" key="8">
    <source>
        <dbReference type="ARBA" id="ARBA00023136"/>
    </source>
</evidence>
<feature type="transmembrane region" description="Helical" evidence="9">
    <location>
        <begin position="145"/>
        <end position="165"/>
    </location>
</feature>
<keyword evidence="5" id="KW-0997">Cell inner membrane</keyword>
<dbReference type="PANTHER" id="PTHR30413:SF8">
    <property type="entry name" value="TRANSPORT PERMEASE PROTEIN"/>
    <property type="match status" value="1"/>
</dbReference>
<dbReference type="STRING" id="1193181.BN10_520060"/>
<feature type="transmembrane region" description="Helical" evidence="9">
    <location>
        <begin position="37"/>
        <end position="59"/>
    </location>
</feature>
<keyword evidence="8 9" id="KW-0472">Membrane</keyword>
<evidence type="ECO:0000256" key="7">
    <source>
        <dbReference type="ARBA" id="ARBA00022989"/>
    </source>
</evidence>
<name>N0E4Y6_9MICO</name>
<keyword evidence="12" id="KW-1185">Reference proteome</keyword>
<dbReference type="GO" id="GO:0005886">
    <property type="term" value="C:plasma membrane"/>
    <property type="evidence" value="ECO:0007669"/>
    <property type="project" value="UniProtKB-SubCell"/>
</dbReference>
<evidence type="ECO:0000313" key="12">
    <source>
        <dbReference type="Proteomes" id="UP000013167"/>
    </source>
</evidence>